<dbReference type="PANTHER" id="PTHR32385">
    <property type="entry name" value="MANNOSYL PHOSPHORYLINOSITOL CERAMIDE SYNTHASE"/>
    <property type="match status" value="1"/>
</dbReference>
<gene>
    <name evidence="2" type="ORF">DW929_03395</name>
</gene>
<protein>
    <submittedName>
        <fullName evidence="2">Glycosyl transferase</fullName>
    </submittedName>
</protein>
<dbReference type="GO" id="GO:0000030">
    <property type="term" value="F:mannosyltransferase activity"/>
    <property type="evidence" value="ECO:0007669"/>
    <property type="project" value="TreeGrafter"/>
</dbReference>
<dbReference type="InterPro" id="IPR029044">
    <property type="entry name" value="Nucleotide-diphossugar_trans"/>
</dbReference>
<dbReference type="Proteomes" id="UP000284598">
    <property type="component" value="Unassembled WGS sequence"/>
</dbReference>
<reference evidence="2 3" key="1">
    <citation type="submission" date="2018-08" db="EMBL/GenBank/DDBJ databases">
        <title>A genome reference for cultivated species of the human gut microbiota.</title>
        <authorList>
            <person name="Zou Y."/>
            <person name="Xue W."/>
            <person name="Luo G."/>
        </authorList>
    </citation>
    <scope>NUCLEOTIDE SEQUENCE [LARGE SCALE GENOMIC DNA]</scope>
    <source>
        <strain evidence="2 3">AM43-2</strain>
    </source>
</reference>
<dbReference type="EMBL" id="QSFO01000003">
    <property type="protein sequence ID" value="RHA56142.1"/>
    <property type="molecule type" value="Genomic_DNA"/>
</dbReference>
<dbReference type="SUPFAM" id="SSF53448">
    <property type="entry name" value="Nucleotide-diphospho-sugar transferases"/>
    <property type="match status" value="1"/>
</dbReference>
<name>A0A413S3G5_9FIRM</name>
<dbReference type="InterPro" id="IPR007577">
    <property type="entry name" value="GlycoTrfase_DXD_sugar-bd_CS"/>
</dbReference>
<evidence type="ECO:0000313" key="2">
    <source>
        <dbReference type="EMBL" id="RHA56142.1"/>
    </source>
</evidence>
<evidence type="ECO:0000313" key="3">
    <source>
        <dbReference type="Proteomes" id="UP000284598"/>
    </source>
</evidence>
<evidence type="ECO:0000256" key="1">
    <source>
        <dbReference type="ARBA" id="ARBA00022679"/>
    </source>
</evidence>
<dbReference type="GO" id="GO:0051999">
    <property type="term" value="P:mannosyl-inositol phosphorylceramide biosynthetic process"/>
    <property type="evidence" value="ECO:0007669"/>
    <property type="project" value="TreeGrafter"/>
</dbReference>
<dbReference type="PANTHER" id="PTHR32385:SF15">
    <property type="entry name" value="INOSITOL PHOSPHOCERAMIDE MANNOSYLTRANSFERASE 1"/>
    <property type="match status" value="1"/>
</dbReference>
<dbReference type="GO" id="GO:0016020">
    <property type="term" value="C:membrane"/>
    <property type="evidence" value="ECO:0007669"/>
    <property type="project" value="GOC"/>
</dbReference>
<proteinExistence type="predicted"/>
<accession>A0A413S3G5</accession>
<dbReference type="RefSeq" id="WP_117900038.1">
    <property type="nucleotide sequence ID" value="NZ_JAFILN010000006.1"/>
</dbReference>
<dbReference type="InterPro" id="IPR051706">
    <property type="entry name" value="Glycosyltransferase_domain"/>
</dbReference>
<dbReference type="AlphaFoldDB" id="A0A413S3G5"/>
<organism evidence="2 3">
    <name type="scientific">Eubacterium ventriosum</name>
    <dbReference type="NCBI Taxonomy" id="39496"/>
    <lineage>
        <taxon>Bacteria</taxon>
        <taxon>Bacillati</taxon>
        <taxon>Bacillota</taxon>
        <taxon>Clostridia</taxon>
        <taxon>Eubacteriales</taxon>
        <taxon>Eubacteriaceae</taxon>
        <taxon>Eubacterium</taxon>
    </lineage>
</organism>
<dbReference type="Pfam" id="PF04488">
    <property type="entry name" value="Gly_transf_sug"/>
    <property type="match status" value="1"/>
</dbReference>
<keyword evidence="1 2" id="KW-0808">Transferase</keyword>
<sequence>MEGIPKIIHYCWFGEGKIPNQYQKYIKTWEKTFPEYRICKWDEKNFPMEKYKYAMEALKSGKMAFVSDVARMYALYEYGGIYFDTDVEVIRDFSELLKDYGVVLGTESENKTIGTGFMAFVPHHEICKSMLEYYKTNSYYKQSATMSNTQILAHLLEEKYGIKALEKIQKKGDMIIYPSEYFTAHKGVTSNTRCIHHFGASWLPLDRRVKDKIIKYKNRIIRRIKRKCKNGKKGK</sequence>
<dbReference type="Gene3D" id="3.90.550.20">
    <property type="match status" value="1"/>
</dbReference>
<comment type="caution">
    <text evidence="2">The sequence shown here is derived from an EMBL/GenBank/DDBJ whole genome shotgun (WGS) entry which is preliminary data.</text>
</comment>